<gene>
    <name evidence="12" type="ORF">HDK90DRAFT_14332</name>
</gene>
<dbReference type="InterPro" id="IPR014001">
    <property type="entry name" value="Helicase_ATP-bd"/>
</dbReference>
<feature type="compositionally biased region" description="Acidic residues" evidence="9">
    <location>
        <begin position="537"/>
        <end position="553"/>
    </location>
</feature>
<keyword evidence="5" id="KW-0347">Helicase</keyword>
<dbReference type="InterPro" id="IPR056026">
    <property type="entry name" value="DUF7607"/>
</dbReference>
<dbReference type="Pfam" id="PF00271">
    <property type="entry name" value="Helicase_C"/>
    <property type="match status" value="1"/>
</dbReference>
<evidence type="ECO:0000256" key="4">
    <source>
        <dbReference type="ARBA" id="ARBA00022801"/>
    </source>
</evidence>
<dbReference type="Pfam" id="PF24580">
    <property type="entry name" value="DUF7607"/>
    <property type="match status" value="1"/>
</dbReference>
<keyword evidence="4" id="KW-0378">Hydrolase</keyword>
<feature type="compositionally biased region" description="Basic and acidic residues" evidence="9">
    <location>
        <begin position="1796"/>
        <end position="1808"/>
    </location>
</feature>
<comment type="caution">
    <text evidence="12">The sequence shown here is derived from an EMBL/GenBank/DDBJ whole genome shotgun (WGS) entry which is preliminary data.</text>
</comment>
<feature type="region of interest" description="Disordered" evidence="9">
    <location>
        <begin position="1178"/>
        <end position="1201"/>
    </location>
</feature>
<dbReference type="SMART" id="SM00487">
    <property type="entry name" value="DEXDc"/>
    <property type="match status" value="1"/>
</dbReference>
<evidence type="ECO:0000259" key="10">
    <source>
        <dbReference type="PROSITE" id="PS51192"/>
    </source>
</evidence>
<accession>A0ABR1Z2Z2</accession>
<dbReference type="InterPro" id="IPR000330">
    <property type="entry name" value="SNF2_N"/>
</dbReference>
<dbReference type="PANTHER" id="PTHR45797">
    <property type="entry name" value="RAD54-LIKE"/>
    <property type="match status" value="1"/>
</dbReference>
<proteinExistence type="inferred from homology"/>
<feature type="domain" description="Helicase C-terminal" evidence="11">
    <location>
        <begin position="1236"/>
        <end position="1406"/>
    </location>
</feature>
<evidence type="ECO:0000313" key="12">
    <source>
        <dbReference type="EMBL" id="KAK8246562.1"/>
    </source>
</evidence>
<dbReference type="PANTHER" id="PTHR45797:SF1">
    <property type="entry name" value="HELICASE ARIP4"/>
    <property type="match status" value="1"/>
</dbReference>
<evidence type="ECO:0000256" key="9">
    <source>
        <dbReference type="SAM" id="MobiDB-lite"/>
    </source>
</evidence>
<dbReference type="Proteomes" id="UP001492380">
    <property type="component" value="Unassembled WGS sequence"/>
</dbReference>
<feature type="region of interest" description="Disordered" evidence="9">
    <location>
        <begin position="1781"/>
        <end position="1826"/>
    </location>
</feature>
<keyword evidence="13" id="KW-1185">Reference proteome</keyword>
<dbReference type="InterPro" id="IPR013761">
    <property type="entry name" value="SAM/pointed_sf"/>
</dbReference>
<evidence type="ECO:0000256" key="1">
    <source>
        <dbReference type="ARBA" id="ARBA00004123"/>
    </source>
</evidence>
<dbReference type="InterPro" id="IPR038718">
    <property type="entry name" value="SNF2-like_sf"/>
</dbReference>
<keyword evidence="7" id="KW-0238">DNA-binding</keyword>
<feature type="region of interest" description="Disordered" evidence="9">
    <location>
        <begin position="106"/>
        <end position="125"/>
    </location>
</feature>
<dbReference type="InterPro" id="IPR027417">
    <property type="entry name" value="P-loop_NTPase"/>
</dbReference>
<evidence type="ECO:0000256" key="6">
    <source>
        <dbReference type="ARBA" id="ARBA00022840"/>
    </source>
</evidence>
<dbReference type="PROSITE" id="PS51192">
    <property type="entry name" value="HELICASE_ATP_BIND_1"/>
    <property type="match status" value="1"/>
</dbReference>
<feature type="region of interest" description="Disordered" evidence="9">
    <location>
        <begin position="1561"/>
        <end position="1588"/>
    </location>
</feature>
<feature type="region of interest" description="Disordered" evidence="9">
    <location>
        <begin position="273"/>
        <end position="304"/>
    </location>
</feature>
<protein>
    <submittedName>
        <fullName evidence="12">Uncharacterized protein</fullName>
    </submittedName>
</protein>
<feature type="domain" description="Helicase ATP-binding" evidence="10">
    <location>
        <begin position="853"/>
        <end position="1052"/>
    </location>
</feature>
<dbReference type="SUPFAM" id="SSF52540">
    <property type="entry name" value="P-loop containing nucleoside triphosphate hydrolases"/>
    <property type="match status" value="2"/>
</dbReference>
<evidence type="ECO:0000313" key="13">
    <source>
        <dbReference type="Proteomes" id="UP001492380"/>
    </source>
</evidence>
<dbReference type="CDD" id="cd18793">
    <property type="entry name" value="SF2_C_SNF"/>
    <property type="match status" value="1"/>
</dbReference>
<comment type="subcellular location">
    <subcellularLocation>
        <location evidence="1">Nucleus</location>
    </subcellularLocation>
</comment>
<evidence type="ECO:0000259" key="11">
    <source>
        <dbReference type="PROSITE" id="PS51194"/>
    </source>
</evidence>
<dbReference type="CDD" id="cd18007">
    <property type="entry name" value="DEXHc_ATRX-like"/>
    <property type="match status" value="1"/>
</dbReference>
<feature type="region of interest" description="Disordered" evidence="9">
    <location>
        <begin position="1738"/>
        <end position="1766"/>
    </location>
</feature>
<name>A0ABR1Z2Z2_9PEZI</name>
<dbReference type="Pfam" id="PF00176">
    <property type="entry name" value="SNF2-rel_dom"/>
    <property type="match status" value="1"/>
</dbReference>
<keyword evidence="6" id="KW-0067">ATP-binding</keyword>
<comment type="similarity">
    <text evidence="2">Belongs to the SNF2/RAD54 helicase family.</text>
</comment>
<feature type="compositionally biased region" description="Polar residues" evidence="9">
    <location>
        <begin position="1781"/>
        <end position="1794"/>
    </location>
</feature>
<dbReference type="InterPro" id="IPR044574">
    <property type="entry name" value="ARIP4-like"/>
</dbReference>
<feature type="compositionally biased region" description="Acidic residues" evidence="9">
    <location>
        <begin position="1188"/>
        <end position="1199"/>
    </location>
</feature>
<keyword evidence="3" id="KW-0547">Nucleotide-binding</keyword>
<dbReference type="InterPro" id="IPR001650">
    <property type="entry name" value="Helicase_C-like"/>
</dbReference>
<dbReference type="SUPFAM" id="SSF47769">
    <property type="entry name" value="SAM/Pointed domain"/>
    <property type="match status" value="1"/>
</dbReference>
<feature type="region of interest" description="Disordered" evidence="9">
    <location>
        <begin position="453"/>
        <end position="585"/>
    </location>
</feature>
<dbReference type="PROSITE" id="PS51194">
    <property type="entry name" value="HELICASE_CTER"/>
    <property type="match status" value="1"/>
</dbReference>
<dbReference type="InterPro" id="IPR049730">
    <property type="entry name" value="SNF2/RAD54-like_C"/>
</dbReference>
<dbReference type="SMART" id="SM00490">
    <property type="entry name" value="HELICc"/>
    <property type="match status" value="1"/>
</dbReference>
<reference evidence="12 13" key="1">
    <citation type="submission" date="2024-04" db="EMBL/GenBank/DDBJ databases">
        <title>Phyllosticta paracitricarpa is synonymous to the EU quarantine fungus P. citricarpa based on phylogenomic analyses.</title>
        <authorList>
            <consortium name="Lawrence Berkeley National Laboratory"/>
            <person name="Van Ingen-Buijs V.A."/>
            <person name="Van Westerhoven A.C."/>
            <person name="Haridas S."/>
            <person name="Skiadas P."/>
            <person name="Martin F."/>
            <person name="Groenewald J.Z."/>
            <person name="Crous P.W."/>
            <person name="Seidl M.F."/>
        </authorList>
    </citation>
    <scope>NUCLEOTIDE SEQUENCE [LARGE SCALE GENOMIC DNA]</scope>
    <source>
        <strain evidence="12 13">CBS 123374</strain>
    </source>
</reference>
<feature type="compositionally biased region" description="Polar residues" evidence="9">
    <location>
        <begin position="563"/>
        <end position="585"/>
    </location>
</feature>
<dbReference type="Gene3D" id="3.40.50.10810">
    <property type="entry name" value="Tandem AAA-ATPase domain"/>
    <property type="match status" value="1"/>
</dbReference>
<dbReference type="EMBL" id="JBBWRZ010000001">
    <property type="protein sequence ID" value="KAK8246562.1"/>
    <property type="molecule type" value="Genomic_DNA"/>
</dbReference>
<organism evidence="12 13">
    <name type="scientific">Phyllosticta capitalensis</name>
    <dbReference type="NCBI Taxonomy" id="121624"/>
    <lineage>
        <taxon>Eukaryota</taxon>
        <taxon>Fungi</taxon>
        <taxon>Dikarya</taxon>
        <taxon>Ascomycota</taxon>
        <taxon>Pezizomycotina</taxon>
        <taxon>Dothideomycetes</taxon>
        <taxon>Dothideomycetes incertae sedis</taxon>
        <taxon>Botryosphaeriales</taxon>
        <taxon>Phyllostictaceae</taxon>
        <taxon>Phyllosticta</taxon>
    </lineage>
</organism>
<evidence type="ECO:0000256" key="3">
    <source>
        <dbReference type="ARBA" id="ARBA00022741"/>
    </source>
</evidence>
<evidence type="ECO:0000256" key="8">
    <source>
        <dbReference type="ARBA" id="ARBA00023242"/>
    </source>
</evidence>
<evidence type="ECO:0000256" key="2">
    <source>
        <dbReference type="ARBA" id="ARBA00007025"/>
    </source>
</evidence>
<evidence type="ECO:0000256" key="5">
    <source>
        <dbReference type="ARBA" id="ARBA00022806"/>
    </source>
</evidence>
<sequence length="1826" mass="205473">MISLGEMDPWDWSVDQVVETLCQNVTWLQDAVPGVTLPDAGFLENALRENEINGFTLLTYVDDQILKSDFGLKAVAKRAAIRWAIGALRDRSAKYSAQLSGKKSMAEGESLAEHKIPKASPQVNGTDMQMQLDSVTTLPSTGEVARKRAGETFIVDKQGKKRRKLVLGAAKQESHDVTKFDFSKKLTVDQVFYGAASFGEILKDDDDFGISQTSNPHPLAAEYVYRHLLHFIGAPRRERLVRGNRQAVAIYPYKDGSQPADQPRSVTLLTISGSEAQATREDASTIEPDMQDATSGKTGEEDQVLPLYGDSDSEGEDEASLLDEMENDRLEDEALGISKHSPLTKEVVSATIESRVQEFVELWQTKKLPLRERTARTVWRKAKRRSDRILLVVEAQRNISRITGRLEKYKGALLADPWHSKEDIRKQCAVLEESVFQIQEQQFRISVWERATEPPAMPRATPKSSASKAHKKRPVVRNGDDAGDLVNSESDIEEGSDGHSTPFIDDEEMLDHNQSHLQRLASSDRHTPAGDSALCVGDDDVSMGDTMDVDTPAEPDARRELSQRSTVNLDRTGSVQSNTPASDTEASNVIDLSRMSISRDNTPATGPVVPINQDTNLTDDELAKLPFDEVRTWNLAQLEECSDRKRLIVFCVRLRIQDKRLEYLKSDTFMGDVDRWLEGATGAEPNTLFDEQNLPKRRPGTIKLFVKLFVCWHKARANFFNHFYEGALQVARELASPLDVKPLKNFWKFLRTVILSAPSPTTYHPEMISSRKRVVQTSAVGRQMRESALERQGLQAEKVRLADERMSSLPPDSTPRVIINIGKTEDAGDVFVHPHIASRIKPHQISGVRFIWREVIEAGQGCLLAHTMGLGKTMQAITFLVAMTEAANSEDSSVSSQIPARLKAARHLIICPASLVSNWKNELRQWIPQNVAQRMGEIRTIESDARATIAQRRDVLRAWYEGGGIMLIGYNMLNNLVQPTVTVPLTEELRKYLLEGPNLIIADEAHRFKAAHSKTRKVFEQFASLHRIAMTGSPLSNDLEEYWSMIDWCSPGYLGDATEFRAYFVEPIVEGLYKDSSRRDHRRALKCLAVLKREIEPKVNRADITVLKDELKPKVEFLITIPLSDLQEKAYKLCVSHMLPNNEDVNDVTMWNWIHILQILCSHPHTFWKKVKERAERDVPRTNAQVDPQDDDAEPEEEPQTTGLMQVLAAGAEKLFDQIPHLESPIWSYKTEILLQITQHAKSAGDRVLVFSQSIPSLDYLQAVFANDPAIRCMRLDGSTKMANRPQLLSDFNNKGIYDVFLMSTKAGGIGFNIPAANRIVLFDSSFNPQHEEQAIGRVYRIGQQKQVYIYRLCIGGTFEPKVWDKALFKTQLASRVVDARRPERHAARVREYLFYPEPVEQQDVSENRGKDPKVLDKLLDDMARGKDVGIRAITTTETLMAEDQEGELDPEEMEEVEAMMKKDGGSRAIDSASFGRAREVEEQARLQEEARLAYQAQQRQALEDSRRRQQQVRENQLRKQLLNAGQPHSAPQESFQQLAHQPGMFTTSAPQESFQQLAQQSGMFTTSAPQESFQPQVAHQSDRFTTSAPEDWYQPQVAHQSGMFTSPALYQPAFDRPAFERPAFGQPTHYQMGPFAAPHATQHVPLPAYHAEQRAGTQRPMGGVNGQGPNTVSRSNIAFSEDRPTHSPEYNNVGLANDPYGVMNYPHVGTLSDFVASRRVRSQEPQSQYVAENTHTGRFASSPPQVERDTRLGSTNGEIEKGHPDSMLYSGVMRRVAGVSTQPLRQDSAQAQSWLRDEFERDADRARPKSFPEIPILGREEEEEL</sequence>
<dbReference type="Gene3D" id="3.40.50.300">
    <property type="entry name" value="P-loop containing nucleotide triphosphate hydrolases"/>
    <property type="match status" value="1"/>
</dbReference>
<keyword evidence="8" id="KW-0539">Nucleus</keyword>
<evidence type="ECO:0000256" key="7">
    <source>
        <dbReference type="ARBA" id="ARBA00023125"/>
    </source>
</evidence>